<dbReference type="PRINTS" id="PR00237">
    <property type="entry name" value="GPCRRHODOPSN"/>
</dbReference>
<keyword evidence="7 9" id="KW-0675">Receptor</keyword>
<gene>
    <name evidence="11" type="primary">GPR119</name>
</gene>
<keyword evidence="6 10" id="KW-0472">Membrane</keyword>
<evidence type="ECO:0000256" key="8">
    <source>
        <dbReference type="ARBA" id="ARBA00023224"/>
    </source>
</evidence>
<dbReference type="GeneTree" id="ENSGT01120000271896"/>
<dbReference type="Gene3D" id="1.20.1070.10">
    <property type="entry name" value="Rhodopsin 7-helix transmembrane proteins"/>
    <property type="match status" value="1"/>
</dbReference>
<accession>A0A8C7E3H7</accession>
<keyword evidence="2" id="KW-1003">Cell membrane</keyword>
<dbReference type="GO" id="GO:0004930">
    <property type="term" value="F:G protein-coupled receptor activity"/>
    <property type="evidence" value="ECO:0007669"/>
    <property type="project" value="UniProtKB-KW"/>
</dbReference>
<protein>
    <submittedName>
        <fullName evidence="11">G protein-coupled receptor 119</fullName>
    </submittedName>
</protein>
<keyword evidence="4 10" id="KW-1133">Transmembrane helix</keyword>
<feature type="transmembrane region" description="Helical" evidence="10">
    <location>
        <begin position="112"/>
        <end position="142"/>
    </location>
</feature>
<evidence type="ECO:0000313" key="12">
    <source>
        <dbReference type="Proteomes" id="UP000694559"/>
    </source>
</evidence>
<evidence type="ECO:0000256" key="10">
    <source>
        <dbReference type="SAM" id="Phobius"/>
    </source>
</evidence>
<proteinExistence type="inferred from homology"/>
<dbReference type="OrthoDB" id="10011551at2759"/>
<evidence type="ECO:0000313" key="11">
    <source>
        <dbReference type="Ensembl" id="ENSNNAP00000021076.1"/>
    </source>
</evidence>
<reference evidence="11" key="1">
    <citation type="submission" date="2025-08" db="UniProtKB">
        <authorList>
            <consortium name="Ensembl"/>
        </authorList>
    </citation>
    <scope>IDENTIFICATION</scope>
</reference>
<dbReference type="SUPFAM" id="SSF81321">
    <property type="entry name" value="Family A G protein-coupled receptor-like"/>
    <property type="match status" value="1"/>
</dbReference>
<dbReference type="OMA" id="IFQQTTY"/>
<dbReference type="Proteomes" id="UP000694559">
    <property type="component" value="Unplaced"/>
</dbReference>
<evidence type="ECO:0000256" key="2">
    <source>
        <dbReference type="ARBA" id="ARBA00022475"/>
    </source>
</evidence>
<dbReference type="PANTHER" id="PTHR22750">
    <property type="entry name" value="G-PROTEIN COUPLED RECEPTOR"/>
    <property type="match status" value="1"/>
</dbReference>
<dbReference type="PROSITE" id="PS00237">
    <property type="entry name" value="G_PROTEIN_RECEP_F1_1"/>
    <property type="match status" value="1"/>
</dbReference>
<dbReference type="InterPro" id="IPR000276">
    <property type="entry name" value="GPCR_Rhodpsn"/>
</dbReference>
<organism evidence="11 12">
    <name type="scientific">Naja naja</name>
    <name type="common">Indian cobra</name>
    <dbReference type="NCBI Taxonomy" id="35670"/>
    <lineage>
        <taxon>Eukaryota</taxon>
        <taxon>Metazoa</taxon>
        <taxon>Chordata</taxon>
        <taxon>Craniata</taxon>
        <taxon>Vertebrata</taxon>
        <taxon>Euteleostomi</taxon>
        <taxon>Lepidosauria</taxon>
        <taxon>Squamata</taxon>
        <taxon>Bifurcata</taxon>
        <taxon>Unidentata</taxon>
        <taxon>Episquamata</taxon>
        <taxon>Toxicofera</taxon>
        <taxon>Serpentes</taxon>
        <taxon>Colubroidea</taxon>
        <taxon>Elapidae</taxon>
        <taxon>Elapinae</taxon>
        <taxon>Naja</taxon>
    </lineage>
</organism>
<name>A0A8C7E3H7_NAJNA</name>
<keyword evidence="3 9" id="KW-0812">Transmembrane</keyword>
<evidence type="ECO:0000256" key="1">
    <source>
        <dbReference type="ARBA" id="ARBA00004651"/>
    </source>
</evidence>
<feature type="transmembrane region" description="Helical" evidence="10">
    <location>
        <begin position="225"/>
        <end position="248"/>
    </location>
</feature>
<feature type="transmembrane region" description="Helical" evidence="10">
    <location>
        <begin position="81"/>
        <end position="100"/>
    </location>
</feature>
<comment type="subcellular location">
    <subcellularLocation>
        <location evidence="1">Cell membrane</location>
        <topology evidence="1">Multi-pass membrane protein</topology>
    </subcellularLocation>
</comment>
<feature type="transmembrane region" description="Helical" evidence="10">
    <location>
        <begin position="40"/>
        <end position="61"/>
    </location>
</feature>
<keyword evidence="8 9" id="KW-0807">Transducer</keyword>
<dbReference type="Pfam" id="PF00001">
    <property type="entry name" value="7tm_1"/>
    <property type="match status" value="1"/>
</dbReference>
<dbReference type="Ensembl" id="ENSNNAT00000022109.1">
    <property type="protein sequence ID" value="ENSNNAP00000021076.1"/>
    <property type="gene ID" value="ENSNNAG00000013976.1"/>
</dbReference>
<dbReference type="AlphaFoldDB" id="A0A8C7E3H7"/>
<keyword evidence="5 9" id="KW-0297">G-protein coupled receptor</keyword>
<comment type="similarity">
    <text evidence="9">Belongs to the G-protein coupled receptor 1 family.</text>
</comment>
<feature type="transmembrane region" description="Helical" evidence="10">
    <location>
        <begin position="260"/>
        <end position="280"/>
    </location>
</feature>
<evidence type="ECO:0000256" key="6">
    <source>
        <dbReference type="ARBA" id="ARBA00023136"/>
    </source>
</evidence>
<keyword evidence="12" id="KW-1185">Reference proteome</keyword>
<evidence type="ECO:0000256" key="5">
    <source>
        <dbReference type="ARBA" id="ARBA00023040"/>
    </source>
</evidence>
<feature type="transmembrane region" description="Helical" evidence="10">
    <location>
        <begin position="6"/>
        <end position="33"/>
    </location>
</feature>
<sequence>MGSVAFGVILALLASLIMLVNCVVVIALVRLVWKNHCPGLCFVLSLAISDYLVGFTITGLVNEELSGPKYQTPRQHCVLQMASITWPSAASIFTVFLVTFDRYLAITHPFRYFRIMCGPVVGICIGGPWLLACLISFLPVMVHSFQEKNYQGLCTFFGVFQPTYTLVVFSVSFFSVFFVFLYFHCRLLKIASLHIQHIRELAPAGLPAACPTSQPSNDTKALRTVAILVGCFAFSWSPFFVVSVVQIACRHCYLHRLLEHYLWVLGVCNSLANPLVYGYWQKEVRLEIYQMCLGLKTKIFPLFHFDSQPDKFRATDHCVYLQLMKLFISS</sequence>
<evidence type="ECO:0000256" key="4">
    <source>
        <dbReference type="ARBA" id="ARBA00022989"/>
    </source>
</evidence>
<dbReference type="GO" id="GO:0005886">
    <property type="term" value="C:plasma membrane"/>
    <property type="evidence" value="ECO:0007669"/>
    <property type="project" value="UniProtKB-SubCell"/>
</dbReference>
<evidence type="ECO:0000256" key="7">
    <source>
        <dbReference type="ARBA" id="ARBA00023170"/>
    </source>
</evidence>
<evidence type="ECO:0000256" key="9">
    <source>
        <dbReference type="RuleBase" id="RU000688"/>
    </source>
</evidence>
<dbReference type="GO" id="GO:0030073">
    <property type="term" value="P:insulin secretion"/>
    <property type="evidence" value="ECO:0007669"/>
    <property type="project" value="Ensembl"/>
</dbReference>
<reference evidence="11" key="2">
    <citation type="submission" date="2025-09" db="UniProtKB">
        <authorList>
            <consortium name="Ensembl"/>
        </authorList>
    </citation>
    <scope>IDENTIFICATION</scope>
</reference>
<evidence type="ECO:0000256" key="3">
    <source>
        <dbReference type="ARBA" id="ARBA00022692"/>
    </source>
</evidence>
<feature type="transmembrane region" description="Helical" evidence="10">
    <location>
        <begin position="162"/>
        <end position="183"/>
    </location>
</feature>
<dbReference type="GO" id="GO:0043235">
    <property type="term" value="C:receptor complex"/>
    <property type="evidence" value="ECO:0007669"/>
    <property type="project" value="Ensembl"/>
</dbReference>
<dbReference type="GO" id="GO:0031210">
    <property type="term" value="F:phosphatidylcholine binding"/>
    <property type="evidence" value="ECO:0007669"/>
    <property type="project" value="Ensembl"/>
</dbReference>